<dbReference type="Proteomes" id="UP000186601">
    <property type="component" value="Unassembled WGS sequence"/>
</dbReference>
<dbReference type="OrthoDB" id="29072at2759"/>
<dbReference type="Pfam" id="PF09336">
    <property type="entry name" value="Vps4_C"/>
    <property type="match status" value="1"/>
</dbReference>
<dbReference type="EMBL" id="MLYV02000846">
    <property type="protein sequence ID" value="PSR76429.1"/>
    <property type="molecule type" value="Genomic_DNA"/>
</dbReference>
<accession>A0A2R6NTL6</accession>
<dbReference type="GO" id="GO:0005524">
    <property type="term" value="F:ATP binding"/>
    <property type="evidence" value="ECO:0007669"/>
    <property type="project" value="UniProtKB-KW"/>
</dbReference>
<dbReference type="InterPro" id="IPR015415">
    <property type="entry name" value="Spast_Vps4_C"/>
</dbReference>
<comment type="caution">
    <text evidence="4">The sequence shown here is derived from an EMBL/GenBank/DDBJ whole genome shotgun (WGS) entry which is preliminary data.</text>
</comment>
<dbReference type="Gene3D" id="1.10.8.60">
    <property type="match status" value="1"/>
</dbReference>
<dbReference type="AlphaFoldDB" id="A0A2R6NTL6"/>
<sequence>MQPVRKVLSATHFKQVDEDGKMKWTPCSPGDIEAEEKTWTDIDSDELLEPPLKIADFLKSLDSVRPTVSADDIKRHDQWTLESGKTKLSVYKCTDLSYRLALHRQRGRMTCKLTVFCNAE</sequence>
<evidence type="ECO:0000256" key="1">
    <source>
        <dbReference type="ARBA" id="ARBA00022741"/>
    </source>
</evidence>
<proteinExistence type="predicted"/>
<keyword evidence="1" id="KW-0547">Nucleotide-binding</keyword>
<evidence type="ECO:0000256" key="2">
    <source>
        <dbReference type="ARBA" id="ARBA00022840"/>
    </source>
</evidence>
<keyword evidence="5" id="KW-1185">Reference proteome</keyword>
<evidence type="ECO:0000313" key="4">
    <source>
        <dbReference type="EMBL" id="PSR76429.1"/>
    </source>
</evidence>
<evidence type="ECO:0000259" key="3">
    <source>
        <dbReference type="Pfam" id="PF09336"/>
    </source>
</evidence>
<evidence type="ECO:0000313" key="5">
    <source>
        <dbReference type="Proteomes" id="UP000186601"/>
    </source>
</evidence>
<protein>
    <recommendedName>
        <fullName evidence="3">Spastin/Vps4 C-terminal domain-containing protein</fullName>
    </recommendedName>
</protein>
<dbReference type="STRING" id="98765.A0A2R6NTL6"/>
<organism evidence="4 5">
    <name type="scientific">Hermanssonia centrifuga</name>
    <dbReference type="NCBI Taxonomy" id="98765"/>
    <lineage>
        <taxon>Eukaryota</taxon>
        <taxon>Fungi</taxon>
        <taxon>Dikarya</taxon>
        <taxon>Basidiomycota</taxon>
        <taxon>Agaricomycotina</taxon>
        <taxon>Agaricomycetes</taxon>
        <taxon>Polyporales</taxon>
        <taxon>Meruliaceae</taxon>
        <taxon>Hermanssonia</taxon>
    </lineage>
</organism>
<name>A0A2R6NTL6_9APHY</name>
<keyword evidence="2" id="KW-0067">ATP-binding</keyword>
<feature type="domain" description="Spastin/Vps4 C-terminal" evidence="3">
    <location>
        <begin position="24"/>
        <end position="84"/>
    </location>
</feature>
<gene>
    <name evidence="4" type="ORF">PHLCEN_2v8464</name>
</gene>
<reference evidence="4 5" key="1">
    <citation type="submission" date="2018-02" db="EMBL/GenBank/DDBJ databases">
        <title>Genome sequence of the basidiomycete white-rot fungus Phlebia centrifuga.</title>
        <authorList>
            <person name="Granchi Z."/>
            <person name="Peng M."/>
            <person name="de Vries R.P."/>
            <person name="Hilden K."/>
            <person name="Makela M.R."/>
            <person name="Grigoriev I."/>
            <person name="Riley R."/>
        </authorList>
    </citation>
    <scope>NUCLEOTIDE SEQUENCE [LARGE SCALE GENOMIC DNA]</scope>
    <source>
        <strain evidence="4 5">FBCC195</strain>
    </source>
</reference>